<reference evidence="9" key="1">
    <citation type="submission" date="2021-01" db="UniProtKB">
        <authorList>
            <consortium name="EnsemblMetazoa"/>
        </authorList>
    </citation>
    <scope>IDENTIFICATION</scope>
    <source>
        <strain evidence="9">DH4</strain>
    </source>
</reference>
<keyword evidence="2" id="KW-0805">Transcription regulation</keyword>
<keyword evidence="10" id="KW-1185">Reference proteome</keyword>
<dbReference type="InterPro" id="IPR011598">
    <property type="entry name" value="bHLH_dom"/>
</dbReference>
<dbReference type="Gene3D" id="4.10.280.10">
    <property type="entry name" value="Helix-loop-helix DNA-binding domain"/>
    <property type="match status" value="1"/>
</dbReference>
<evidence type="ECO:0000256" key="7">
    <source>
        <dbReference type="SAM" id="MobiDB-lite"/>
    </source>
</evidence>
<reference evidence="11" key="2">
    <citation type="submission" date="2025-04" db="UniProtKB">
        <authorList>
            <consortium name="RefSeq"/>
        </authorList>
    </citation>
    <scope>IDENTIFICATION</scope>
    <source>
        <strain evidence="11">DH4</strain>
        <tissue evidence="11">Whole body</tissue>
    </source>
</reference>
<dbReference type="SMART" id="SM00353">
    <property type="entry name" value="HLH"/>
    <property type="match status" value="1"/>
</dbReference>
<dbReference type="CDD" id="cd11419">
    <property type="entry name" value="bHLHzip_TFAP4"/>
    <property type="match status" value="1"/>
</dbReference>
<dbReference type="InterPro" id="IPR036638">
    <property type="entry name" value="HLH_DNA-bd_sf"/>
</dbReference>
<dbReference type="KEGG" id="ame:726729"/>
<evidence type="ECO:0000256" key="2">
    <source>
        <dbReference type="ARBA" id="ARBA00023015"/>
    </source>
</evidence>
<proteinExistence type="predicted"/>
<dbReference type="EnsemblMetazoa" id="XM_001122450">
    <property type="protein sequence ID" value="XP_001122450"/>
    <property type="gene ID" value="LOC726729"/>
</dbReference>
<feature type="region of interest" description="Disordered" evidence="7">
    <location>
        <begin position="309"/>
        <end position="348"/>
    </location>
</feature>
<feature type="compositionally biased region" description="Basic and acidic residues" evidence="7">
    <location>
        <begin position="91"/>
        <end position="102"/>
    </location>
</feature>
<dbReference type="PROSITE" id="PS50888">
    <property type="entry name" value="BHLH"/>
    <property type="match status" value="1"/>
</dbReference>
<comment type="subcellular location">
    <subcellularLocation>
        <location evidence="1">Nucleus</location>
    </subcellularLocation>
</comment>
<dbReference type="Proteomes" id="UP000005203">
    <property type="component" value="Linkage group LG1"/>
</dbReference>
<dbReference type="GO" id="GO:0046983">
    <property type="term" value="F:protein dimerization activity"/>
    <property type="evidence" value="ECO:0007669"/>
    <property type="project" value="InterPro"/>
</dbReference>
<keyword evidence="6" id="KW-0175">Coiled coil</keyword>
<keyword evidence="5" id="KW-0539">Nucleus</keyword>
<organism evidence="9">
    <name type="scientific">Apis mellifera</name>
    <name type="common">Honeybee</name>
    <dbReference type="NCBI Taxonomy" id="7460"/>
    <lineage>
        <taxon>Eukaryota</taxon>
        <taxon>Metazoa</taxon>
        <taxon>Ecdysozoa</taxon>
        <taxon>Arthropoda</taxon>
        <taxon>Hexapoda</taxon>
        <taxon>Insecta</taxon>
        <taxon>Pterygota</taxon>
        <taxon>Neoptera</taxon>
        <taxon>Endopterygota</taxon>
        <taxon>Hymenoptera</taxon>
        <taxon>Apocrita</taxon>
        <taxon>Aculeata</taxon>
        <taxon>Apoidea</taxon>
        <taxon>Anthophila</taxon>
        <taxon>Apidae</taxon>
        <taxon>Apis</taxon>
    </lineage>
</organism>
<feature type="coiled-coil region" evidence="6">
    <location>
        <begin position="230"/>
        <end position="257"/>
    </location>
</feature>
<dbReference type="OrthoDB" id="10029128at2759"/>
<dbReference type="InterPro" id="IPR052207">
    <property type="entry name" value="Max-like/E-box_TFs"/>
</dbReference>
<evidence type="ECO:0000313" key="11">
    <source>
        <dbReference type="RefSeq" id="XP_001122450.1"/>
    </source>
</evidence>
<accession>A0A8B6XFU1</accession>
<dbReference type="Pfam" id="PF00010">
    <property type="entry name" value="HLH"/>
    <property type="match status" value="1"/>
</dbReference>
<dbReference type="PANTHER" id="PTHR15741:SF27">
    <property type="entry name" value="TRANSCRIPTION FACTOR AP-4"/>
    <property type="match status" value="1"/>
</dbReference>
<gene>
    <name evidence="9" type="primary">726729</name>
    <name evidence="11" type="synonym">LOC726729</name>
</gene>
<dbReference type="PANTHER" id="PTHR15741">
    <property type="entry name" value="BASIC HELIX-LOOP-HELIX ZIP TRANSCRIPTION FACTOR"/>
    <property type="match status" value="1"/>
</dbReference>
<dbReference type="RefSeq" id="XP_001122450.1">
    <property type="nucleotide sequence ID" value="XM_001122450.5"/>
</dbReference>
<evidence type="ECO:0000259" key="8">
    <source>
        <dbReference type="PROSITE" id="PS50888"/>
    </source>
</evidence>
<evidence type="ECO:0000256" key="5">
    <source>
        <dbReference type="ARBA" id="ARBA00023242"/>
    </source>
</evidence>
<reference evidence="10" key="3">
    <citation type="submission" date="2025-05" db="UniProtKB">
        <authorList>
            <consortium name="RefSeq"/>
        </authorList>
    </citation>
    <scope>NUCLEOTIDE SEQUENCE [LARGE SCALE GENOMIC DNA]</scope>
    <source>
        <strain evidence="10">DH4</strain>
    </source>
</reference>
<dbReference type="AlphaFoldDB" id="A0A7M7FZ68"/>
<dbReference type="FunFam" id="4.10.280.10:FF:000036">
    <property type="entry name" value="Transcription factor AP-4"/>
    <property type="match status" value="1"/>
</dbReference>
<dbReference type="SUPFAM" id="SSF47459">
    <property type="entry name" value="HLH, helix-loop-helix DNA-binding domain"/>
    <property type="match status" value="1"/>
</dbReference>
<evidence type="ECO:0000256" key="4">
    <source>
        <dbReference type="ARBA" id="ARBA00023163"/>
    </source>
</evidence>
<evidence type="ECO:0000313" key="9">
    <source>
        <dbReference type="EnsemblMetazoa" id="XP_001122450"/>
    </source>
</evidence>
<protein>
    <submittedName>
        <fullName evidence="11">Helix-loop-helix protein 11</fullName>
    </submittedName>
</protein>
<dbReference type="OMA" id="THYQHPH"/>
<keyword evidence="4" id="KW-0804">Transcription</keyword>
<accession>A0A7M7FZ68</accession>
<evidence type="ECO:0000256" key="1">
    <source>
        <dbReference type="ARBA" id="ARBA00004123"/>
    </source>
</evidence>
<keyword evidence="3" id="KW-0238">DNA-binding</keyword>
<evidence type="ECO:0000256" key="6">
    <source>
        <dbReference type="SAM" id="Coils"/>
    </source>
</evidence>
<evidence type="ECO:0000256" key="3">
    <source>
        <dbReference type="ARBA" id="ARBA00023125"/>
    </source>
</evidence>
<dbReference type="GO" id="GO:0005634">
    <property type="term" value="C:nucleus"/>
    <property type="evidence" value="ECO:0007669"/>
    <property type="project" value="UniProtKB-SubCell"/>
</dbReference>
<dbReference type="GO" id="GO:0000981">
    <property type="term" value="F:DNA-binding transcription factor activity, RNA polymerase II-specific"/>
    <property type="evidence" value="ECO:0007669"/>
    <property type="project" value="TreeGrafter"/>
</dbReference>
<name>A0A7M7FZ68_APIME</name>
<feature type="region of interest" description="Disordered" evidence="7">
    <location>
        <begin position="72"/>
        <end position="102"/>
    </location>
</feature>
<evidence type="ECO:0000313" key="10">
    <source>
        <dbReference type="Proteomes" id="UP000005203"/>
    </source>
</evidence>
<dbReference type="GO" id="GO:0000978">
    <property type="term" value="F:RNA polymerase II cis-regulatory region sequence-specific DNA binding"/>
    <property type="evidence" value="ECO:0007669"/>
    <property type="project" value="TreeGrafter"/>
</dbReference>
<feature type="domain" description="BHLH" evidence="8">
    <location>
        <begin position="99"/>
        <end position="150"/>
    </location>
</feature>
<feature type="compositionally biased region" description="Polar residues" evidence="7">
    <location>
        <begin position="73"/>
        <end position="85"/>
    </location>
</feature>
<sequence length="537" mass="59101">MSVFGSEDRILLEEIVETTEEQETNLCGSIGTVEEGSVATSVTIAEVVDSQEQQQQQSKSNGAVSRRVAGQNVALSNGNSTSNVGRVTPRSHMEQEKRMRREIANSNERRRMQSINAGFQSLRTLLPHHEGEKLSKAAILQQTAEYIYQLEQEKTQLLSQNCQLKRLVNQHEGGDVPIKKRKPDNQGGVVVSLPMHVSESGDEGLGSMSPEPLSVITVTTEGHSVVNNEVVELRRQLERERHARLRLEKQMRVIQNQLYPERFRDNQLITYQPHEVIEHTDNVIAQETEDAVAALQVVSVVSLAQVGTTQTVETSSPDPSSPPLSPQPADMVPEEMKEEEAGPGSPKIVTFGQNQVFSAIDEQTTGDSFSSSSRVTYTTSTGEFKNASPQYITTSPTRPFSPAAEPQRLPSILEAAMKAEPKVEVERLPSPSNSLDDGSPQARLYLANTSRQNLETIVEAIRHLEGDHLFSDEPAQDVPLALTNKQTAITSGKTSTTPGASPAASAKQRLLQAEFLQFHRQQQQTQQRPGVIVVKHS</sequence>